<accession>A0AAX1J3X5</accession>
<evidence type="ECO:0000313" key="2">
    <source>
        <dbReference type="EMBL" id="QPI36159.1"/>
    </source>
</evidence>
<evidence type="ECO:0000313" key="3">
    <source>
        <dbReference type="Proteomes" id="UP000663583"/>
    </source>
</evidence>
<dbReference type="AlphaFoldDB" id="A0AAX1J3X5"/>
<sequence length="51" mass="5696">MAERTAWQICSNNGWWSTFGKRQRGKNGRTEPPVHGDLVGRDLTAGTPNQL</sequence>
<feature type="region of interest" description="Disordered" evidence="1">
    <location>
        <begin position="21"/>
        <end position="51"/>
    </location>
</feature>
<name>A0AAX1J3X5_9MYCO</name>
<dbReference type="KEGG" id="mku:I2456_16525"/>
<dbReference type="Proteomes" id="UP000663583">
    <property type="component" value="Chromosome"/>
</dbReference>
<reference evidence="2" key="1">
    <citation type="submission" date="2020-11" db="EMBL/GenBank/DDBJ databases">
        <title>Intraspecies plasmid and genomic variation of Mycobacterium kubicae revealed by the complete genome sequences of two clinical isolates.</title>
        <authorList>
            <person name="Hendrix J.R."/>
            <person name="Epperson L.E."/>
            <person name="Honda J.R."/>
            <person name="Strong M."/>
        </authorList>
    </citation>
    <scope>NUCLEOTIDE SEQUENCE</scope>
    <source>
        <strain evidence="2">JCM 13573</strain>
    </source>
</reference>
<protein>
    <recommendedName>
        <fullName evidence="4">Transposase</fullName>
    </recommendedName>
</protein>
<evidence type="ECO:0008006" key="4">
    <source>
        <dbReference type="Google" id="ProtNLM"/>
    </source>
</evidence>
<dbReference type="EMBL" id="CP065047">
    <property type="protein sequence ID" value="QPI36159.1"/>
    <property type="molecule type" value="Genomic_DNA"/>
</dbReference>
<evidence type="ECO:0000256" key="1">
    <source>
        <dbReference type="SAM" id="MobiDB-lite"/>
    </source>
</evidence>
<gene>
    <name evidence="2" type="ORF">I2456_16525</name>
</gene>
<organism evidence="2 3">
    <name type="scientific">Mycobacterium kubicae</name>
    <dbReference type="NCBI Taxonomy" id="120959"/>
    <lineage>
        <taxon>Bacteria</taxon>
        <taxon>Bacillati</taxon>
        <taxon>Actinomycetota</taxon>
        <taxon>Actinomycetes</taxon>
        <taxon>Mycobacteriales</taxon>
        <taxon>Mycobacteriaceae</taxon>
        <taxon>Mycobacterium</taxon>
        <taxon>Mycobacterium simiae complex</taxon>
    </lineage>
</organism>
<proteinExistence type="predicted"/>
<feature type="compositionally biased region" description="Basic and acidic residues" evidence="1">
    <location>
        <begin position="28"/>
        <end position="40"/>
    </location>
</feature>